<organism evidence="3">
    <name type="scientific">Singulisphaera sp. Ch08</name>
    <dbReference type="NCBI Taxonomy" id="3120278"/>
    <lineage>
        <taxon>Bacteria</taxon>
        <taxon>Pseudomonadati</taxon>
        <taxon>Planctomycetota</taxon>
        <taxon>Planctomycetia</taxon>
        <taxon>Isosphaerales</taxon>
        <taxon>Isosphaeraceae</taxon>
        <taxon>Singulisphaera</taxon>
    </lineage>
</organism>
<evidence type="ECO:0000256" key="1">
    <source>
        <dbReference type="SAM" id="MobiDB-lite"/>
    </source>
</evidence>
<feature type="domain" description="RNA ligase" evidence="2">
    <location>
        <begin position="170"/>
        <end position="272"/>
    </location>
</feature>
<feature type="compositionally biased region" description="Low complexity" evidence="1">
    <location>
        <begin position="331"/>
        <end position="341"/>
    </location>
</feature>
<accession>A0AAU7CL01</accession>
<evidence type="ECO:0000259" key="2">
    <source>
        <dbReference type="Pfam" id="PF09414"/>
    </source>
</evidence>
<name>A0AAU7CL01_9BACT</name>
<dbReference type="EMBL" id="CP155447">
    <property type="protein sequence ID" value="XBH05612.1"/>
    <property type="molecule type" value="Genomic_DNA"/>
</dbReference>
<feature type="compositionally biased region" description="Polar residues" evidence="1">
    <location>
        <begin position="287"/>
        <end position="302"/>
    </location>
</feature>
<dbReference type="NCBIfam" id="TIGR02306">
    <property type="entry name" value="RNA_lig_DRB0094"/>
    <property type="match status" value="1"/>
</dbReference>
<protein>
    <submittedName>
        <fullName evidence="3">RNA ligase (ATP)</fullName>
        <ecNumber evidence="3">6.5.1.3</ecNumber>
    </submittedName>
</protein>
<dbReference type="Pfam" id="PF09414">
    <property type="entry name" value="RNA_ligase"/>
    <property type="match status" value="1"/>
</dbReference>
<reference evidence="3" key="1">
    <citation type="submission" date="2024-05" db="EMBL/GenBank/DDBJ databases">
        <title>Planctomycetes of the genus Singulisphaera possess chitinolytic capabilities.</title>
        <authorList>
            <person name="Ivanova A."/>
        </authorList>
    </citation>
    <scope>NUCLEOTIDE SEQUENCE</scope>
    <source>
        <strain evidence="3">Ch08T</strain>
    </source>
</reference>
<dbReference type="InterPro" id="IPR012646">
    <property type="entry name" value="RNA_ligase_DRB0094"/>
</dbReference>
<sequence length="341" mass="37685">MRKLASIQTVNAVEPIPNADAIEKIRVLGWWVVVKKGEHQPGDQLVYLEIDSLLPERPEFEFLRASSFKPAQTDATGAVTLPAGFRIKTVRLRGQVSQGICFPLTILPPGAPADEGADVTDLLGILKWEPPLPVGMGGKVKGPFAGFLPKTDETRVQVLESVLVRHRGKTFYVTEKLDGTSCTAFIRQGEFGICSRNLWMDEADESNVLVRVAKGLRLEEKLRAARDRLGFDLAIQAEVIGPGIQKNKYTLPAVTLRVFNVLNVDAYQLLDHAVSLTLWRRSSSNRCLSSEPWCSTTPSISSWRKRRGPASSTRRSSAKEWCSGRSRRNMTRTSAAASASR</sequence>
<proteinExistence type="predicted"/>
<gene>
    <name evidence="3" type="ORF">V5E97_06210</name>
</gene>
<dbReference type="SUPFAM" id="SSF56091">
    <property type="entry name" value="DNA ligase/mRNA capping enzyme, catalytic domain"/>
    <property type="match status" value="1"/>
</dbReference>
<dbReference type="EC" id="6.5.1.3" evidence="3"/>
<dbReference type="RefSeq" id="WP_406698450.1">
    <property type="nucleotide sequence ID" value="NZ_CP155447.1"/>
</dbReference>
<dbReference type="AlphaFoldDB" id="A0AAU7CL01"/>
<keyword evidence="3" id="KW-0436">Ligase</keyword>
<feature type="region of interest" description="Disordered" evidence="1">
    <location>
        <begin position="287"/>
        <end position="341"/>
    </location>
</feature>
<dbReference type="InterPro" id="IPR021122">
    <property type="entry name" value="RNA_ligase_dom_REL/Rnl2"/>
</dbReference>
<dbReference type="Pfam" id="PF21189">
    <property type="entry name" value="PHA02142"/>
    <property type="match status" value="1"/>
</dbReference>
<dbReference type="GO" id="GO:0003972">
    <property type="term" value="F:RNA ligase (ATP) activity"/>
    <property type="evidence" value="ECO:0007669"/>
    <property type="project" value="UniProtKB-EC"/>
</dbReference>
<dbReference type="Gene3D" id="3.30.470.30">
    <property type="entry name" value="DNA ligase/mRNA capping enzyme"/>
    <property type="match status" value="1"/>
</dbReference>
<evidence type="ECO:0000313" key="3">
    <source>
        <dbReference type="EMBL" id="XBH05612.1"/>
    </source>
</evidence>